<protein>
    <submittedName>
        <fullName evidence="1">Uncharacterized protein</fullName>
    </submittedName>
</protein>
<gene>
    <name evidence="1" type="ORF">B296_00000585</name>
</gene>
<proteinExistence type="predicted"/>
<dbReference type="EMBL" id="AMZH03005302">
    <property type="protein sequence ID" value="RRT66769.1"/>
    <property type="molecule type" value="Genomic_DNA"/>
</dbReference>
<name>A0A426ZRY2_ENSVE</name>
<organism evidence="1 2">
    <name type="scientific">Ensete ventricosum</name>
    <name type="common">Abyssinian banana</name>
    <name type="synonym">Musa ensete</name>
    <dbReference type="NCBI Taxonomy" id="4639"/>
    <lineage>
        <taxon>Eukaryota</taxon>
        <taxon>Viridiplantae</taxon>
        <taxon>Streptophyta</taxon>
        <taxon>Embryophyta</taxon>
        <taxon>Tracheophyta</taxon>
        <taxon>Spermatophyta</taxon>
        <taxon>Magnoliopsida</taxon>
        <taxon>Liliopsida</taxon>
        <taxon>Zingiberales</taxon>
        <taxon>Musaceae</taxon>
        <taxon>Ensete</taxon>
    </lineage>
</organism>
<dbReference type="Proteomes" id="UP000287651">
    <property type="component" value="Unassembled WGS sequence"/>
</dbReference>
<sequence>MAVRRGAVTCGQVACKGSCSRLGPLQGQPSVAKLHAGMADYGQVPTGAVASDKGCLQGWPPIAKPPTVVARVAVNNGGRLRARLQ</sequence>
<dbReference type="AlphaFoldDB" id="A0A426ZRY2"/>
<evidence type="ECO:0000313" key="2">
    <source>
        <dbReference type="Proteomes" id="UP000287651"/>
    </source>
</evidence>
<accession>A0A426ZRY2</accession>
<comment type="caution">
    <text evidence="1">The sequence shown here is derived from an EMBL/GenBank/DDBJ whole genome shotgun (WGS) entry which is preliminary data.</text>
</comment>
<reference evidence="1 2" key="1">
    <citation type="journal article" date="2014" name="Agronomy (Basel)">
        <title>A Draft Genome Sequence for Ensete ventricosum, the Drought-Tolerant Tree Against Hunger.</title>
        <authorList>
            <person name="Harrison J."/>
            <person name="Moore K.A."/>
            <person name="Paszkiewicz K."/>
            <person name="Jones T."/>
            <person name="Grant M."/>
            <person name="Ambacheew D."/>
            <person name="Muzemil S."/>
            <person name="Studholme D.J."/>
        </authorList>
    </citation>
    <scope>NUCLEOTIDE SEQUENCE [LARGE SCALE GENOMIC DNA]</scope>
</reference>
<evidence type="ECO:0000313" key="1">
    <source>
        <dbReference type="EMBL" id="RRT66769.1"/>
    </source>
</evidence>